<evidence type="ECO:0000313" key="4">
    <source>
        <dbReference type="Proteomes" id="UP000221165"/>
    </source>
</evidence>
<evidence type="ECO:0008006" key="5">
    <source>
        <dbReference type="Google" id="ProtNLM"/>
    </source>
</evidence>
<evidence type="ECO:0000256" key="1">
    <source>
        <dbReference type="SAM" id="MobiDB-lite"/>
    </source>
</evidence>
<feature type="compositionally biased region" description="Basic and acidic residues" evidence="1">
    <location>
        <begin position="199"/>
        <end position="223"/>
    </location>
</feature>
<dbReference type="RefSeq" id="XP_067917772.1">
    <property type="nucleotide sequence ID" value="XM_068070250.1"/>
</dbReference>
<reference evidence="3 4" key="1">
    <citation type="journal article" date="2017" name="Int. J. Parasitol.">
        <title>The genome of the protozoan parasite Cystoisospora suis and a reverse vaccinology approach to identify vaccine candidates.</title>
        <authorList>
            <person name="Palmieri N."/>
            <person name="Shrestha A."/>
            <person name="Ruttkowski B."/>
            <person name="Beck T."/>
            <person name="Vogl C."/>
            <person name="Tomley F."/>
            <person name="Blake D.P."/>
            <person name="Joachim A."/>
        </authorList>
    </citation>
    <scope>NUCLEOTIDE SEQUENCE [LARGE SCALE GENOMIC DNA]</scope>
    <source>
        <strain evidence="3 4">Wien I</strain>
    </source>
</reference>
<proteinExistence type="predicted"/>
<feature type="compositionally biased region" description="Low complexity" evidence="1">
    <location>
        <begin position="156"/>
        <end position="191"/>
    </location>
</feature>
<accession>A0A2C6JZK7</accession>
<gene>
    <name evidence="3" type="ORF">CSUI_010145</name>
</gene>
<organism evidence="3 4">
    <name type="scientific">Cystoisospora suis</name>
    <dbReference type="NCBI Taxonomy" id="483139"/>
    <lineage>
        <taxon>Eukaryota</taxon>
        <taxon>Sar</taxon>
        <taxon>Alveolata</taxon>
        <taxon>Apicomplexa</taxon>
        <taxon>Conoidasida</taxon>
        <taxon>Coccidia</taxon>
        <taxon>Eucoccidiorida</taxon>
        <taxon>Eimeriorina</taxon>
        <taxon>Sarcocystidae</taxon>
        <taxon>Cystoisospora</taxon>
    </lineage>
</organism>
<keyword evidence="2" id="KW-1133">Transmembrane helix</keyword>
<evidence type="ECO:0000313" key="3">
    <source>
        <dbReference type="EMBL" id="PHJ16040.1"/>
    </source>
</evidence>
<dbReference type="VEuPathDB" id="ToxoDB:CSUI_010145"/>
<protein>
    <recommendedName>
        <fullName evidence="5">Transmembrane protein</fullName>
    </recommendedName>
</protein>
<dbReference type="AlphaFoldDB" id="A0A2C6JZK7"/>
<feature type="transmembrane region" description="Helical" evidence="2">
    <location>
        <begin position="334"/>
        <end position="359"/>
    </location>
</feature>
<name>A0A2C6JZK7_9APIC</name>
<dbReference type="GeneID" id="94433461"/>
<feature type="region of interest" description="Disordered" evidence="1">
    <location>
        <begin position="149"/>
        <end position="225"/>
    </location>
</feature>
<dbReference type="Proteomes" id="UP000221165">
    <property type="component" value="Unassembled WGS sequence"/>
</dbReference>
<keyword evidence="2" id="KW-0472">Membrane</keyword>
<evidence type="ECO:0000256" key="2">
    <source>
        <dbReference type="SAM" id="Phobius"/>
    </source>
</evidence>
<comment type="caution">
    <text evidence="3">The sequence shown here is derived from an EMBL/GenBank/DDBJ whole genome shotgun (WGS) entry which is preliminary data.</text>
</comment>
<sequence length="387" mass="42568">MMRMIRQRGEEGGRRCAACLASSLSSFFMPSVSSSSPTSLFSCPASSPSFSSSFSSFYLPPIIPASTVSLPSSSSVLCRSTSSTQFRSPPPSFSLSACSFSFASLSRDRKRSKVSLLSSFNATRVVLQGTRHQNLSEHFIYHRPFKKSSMNSSARKTPLTSPLPSSSCKSPSLSSRFESSTMKATLSASSSSEEDGEKEGEMEKKRKGDEHVSSRLRDGKGETGEALSTMRHLPAFSSSSSSSSPVQMSAYSRLRHSLYVLCLKRRSTSILWRSLSTLFFPSLSPQGENVHAPVLVPSSSYQHYTKNISEGEVAVSIQDFREFEKQTEERKSQLVLFSSVFLAIGASIVGLISIVIHWYEEPLIQIKDIPDKKNLPQENPRKNTLSL</sequence>
<keyword evidence="4" id="KW-1185">Reference proteome</keyword>
<dbReference type="EMBL" id="MIGC01006732">
    <property type="protein sequence ID" value="PHJ16040.1"/>
    <property type="molecule type" value="Genomic_DNA"/>
</dbReference>
<keyword evidence="2" id="KW-0812">Transmembrane</keyword>